<dbReference type="RefSeq" id="WP_173132286.1">
    <property type="nucleotide sequence ID" value="NZ_JABRWJ010000011.1"/>
</dbReference>
<dbReference type="InterPro" id="IPR003346">
    <property type="entry name" value="Transposase_20"/>
</dbReference>
<proteinExistence type="predicted"/>
<reference evidence="2 3" key="1">
    <citation type="submission" date="2020-05" db="EMBL/GenBank/DDBJ databases">
        <title>Aquincola sp. isolate from soil.</title>
        <authorList>
            <person name="Han J."/>
            <person name="Kim D.-U."/>
        </authorList>
    </citation>
    <scope>NUCLEOTIDE SEQUENCE [LARGE SCALE GENOMIC DNA]</scope>
    <source>
        <strain evidence="2 3">S2</strain>
    </source>
</reference>
<evidence type="ECO:0000259" key="1">
    <source>
        <dbReference type="Pfam" id="PF02371"/>
    </source>
</evidence>
<name>A0ABX2ERS5_9BURK</name>
<comment type="caution">
    <text evidence="2">The sequence shown here is derived from an EMBL/GenBank/DDBJ whole genome shotgun (WGS) entry which is preliminary data.</text>
</comment>
<dbReference type="Pfam" id="PF02371">
    <property type="entry name" value="Transposase_20"/>
    <property type="match status" value="1"/>
</dbReference>
<gene>
    <name evidence="2" type="ORF">HLB44_30530</name>
</gene>
<dbReference type="Proteomes" id="UP000737171">
    <property type="component" value="Unassembled WGS sequence"/>
</dbReference>
<feature type="domain" description="Transposase IS116/IS110/IS902 C-terminal" evidence="1">
    <location>
        <begin position="6"/>
        <end position="59"/>
    </location>
</feature>
<dbReference type="EMBL" id="JABRWJ010000011">
    <property type="protein sequence ID" value="NRF71331.1"/>
    <property type="molecule type" value="Genomic_DNA"/>
</dbReference>
<keyword evidence="3" id="KW-1185">Reference proteome</keyword>
<evidence type="ECO:0000313" key="3">
    <source>
        <dbReference type="Proteomes" id="UP000737171"/>
    </source>
</evidence>
<accession>A0ABX2ERS5</accession>
<protein>
    <submittedName>
        <fullName evidence="2">Transposase</fullName>
    </submittedName>
</protein>
<evidence type="ECO:0000313" key="2">
    <source>
        <dbReference type="EMBL" id="NRF71331.1"/>
    </source>
</evidence>
<organism evidence="2 3">
    <name type="scientific">Pseudaquabacterium terrae</name>
    <dbReference type="NCBI Taxonomy" id="2732868"/>
    <lineage>
        <taxon>Bacteria</taxon>
        <taxon>Pseudomonadati</taxon>
        <taxon>Pseudomonadota</taxon>
        <taxon>Betaproteobacteria</taxon>
        <taxon>Burkholderiales</taxon>
        <taxon>Sphaerotilaceae</taxon>
        <taxon>Pseudaquabacterium</taxon>
    </lineage>
</organism>
<sequence length="64" mass="7025">MRVLDVGETTATALVAMIGSWRDFADGRQLSAWLGLVLGQYSLGGKTRLGSSPRRQTRPCARCW</sequence>